<evidence type="ECO:0000256" key="1">
    <source>
        <dbReference type="ARBA" id="ARBA00022443"/>
    </source>
</evidence>
<comment type="caution">
    <text evidence="4">The sequence shown here is derived from an EMBL/GenBank/DDBJ whole genome shotgun (WGS) entry which is preliminary data.</text>
</comment>
<dbReference type="CDD" id="cd11845">
    <property type="entry name" value="SH3_Src_like"/>
    <property type="match status" value="1"/>
</dbReference>
<dbReference type="AlphaFoldDB" id="A0ABD6E992"/>
<evidence type="ECO:0000256" key="2">
    <source>
        <dbReference type="PROSITE-ProRule" id="PRU00192"/>
    </source>
</evidence>
<sequence>MGSCLGKKPSTPVCVLPSAVSTTAVVHVVENSPVPTTPTLTTGPVVLTPNVISGVATVGGSNGASSGNGAGGGGSGCGNGGDCLTNNIASTTTNNNITTPPLFVALFDYDARTDEDLSFKKDELLYILNDMQGDWWYAKSKTTNLQGYIPSNYVAPERSIDAQPLVCFHFHIAASSYRRSDNSHYTCSLLDHWNSLRHQ</sequence>
<dbReference type="FunFam" id="2.30.30.40:FF:000208">
    <property type="entry name" value="Tyrosine-protein kinase"/>
    <property type="match status" value="1"/>
</dbReference>
<evidence type="ECO:0000313" key="4">
    <source>
        <dbReference type="EMBL" id="MFH4976191.1"/>
    </source>
</evidence>
<dbReference type="PRINTS" id="PR00452">
    <property type="entry name" value="SH3DOMAIN"/>
</dbReference>
<dbReference type="Gene3D" id="2.30.30.40">
    <property type="entry name" value="SH3 Domains"/>
    <property type="match status" value="1"/>
</dbReference>
<evidence type="ECO:0000313" key="5">
    <source>
        <dbReference type="Proteomes" id="UP001608902"/>
    </source>
</evidence>
<name>A0ABD6E992_9BILA</name>
<feature type="domain" description="SH3" evidence="3">
    <location>
        <begin position="98"/>
        <end position="159"/>
    </location>
</feature>
<proteinExistence type="predicted"/>
<dbReference type="SMART" id="SM00326">
    <property type="entry name" value="SH3"/>
    <property type="match status" value="1"/>
</dbReference>
<keyword evidence="1 2" id="KW-0728">SH3 domain</keyword>
<protein>
    <recommendedName>
        <fullName evidence="3">SH3 domain-containing protein</fullName>
    </recommendedName>
</protein>
<gene>
    <name evidence="4" type="ORF">AB6A40_002900</name>
</gene>
<evidence type="ECO:0000259" key="3">
    <source>
        <dbReference type="PROSITE" id="PS50002"/>
    </source>
</evidence>
<dbReference type="PROSITE" id="PS50002">
    <property type="entry name" value="SH3"/>
    <property type="match status" value="1"/>
</dbReference>
<dbReference type="InterPro" id="IPR036028">
    <property type="entry name" value="SH3-like_dom_sf"/>
</dbReference>
<keyword evidence="5" id="KW-1185">Reference proteome</keyword>
<reference evidence="4 5" key="1">
    <citation type="submission" date="2024-08" db="EMBL/GenBank/DDBJ databases">
        <title>Gnathostoma spinigerum genome.</title>
        <authorList>
            <person name="Gonzalez-Bertolin B."/>
            <person name="Monzon S."/>
            <person name="Zaballos A."/>
            <person name="Jimenez P."/>
            <person name="Dekumyoy P."/>
            <person name="Varona S."/>
            <person name="Cuesta I."/>
            <person name="Sumanam S."/>
            <person name="Adisakwattana P."/>
            <person name="Gasser R.B."/>
            <person name="Hernandez-Gonzalez A."/>
            <person name="Young N.D."/>
            <person name="Perteguer M.J."/>
        </authorList>
    </citation>
    <scope>NUCLEOTIDE SEQUENCE [LARGE SCALE GENOMIC DNA]</scope>
    <source>
        <strain evidence="4">AL3</strain>
        <tissue evidence="4">Liver</tissue>
    </source>
</reference>
<organism evidence="4 5">
    <name type="scientific">Gnathostoma spinigerum</name>
    <dbReference type="NCBI Taxonomy" id="75299"/>
    <lineage>
        <taxon>Eukaryota</taxon>
        <taxon>Metazoa</taxon>
        <taxon>Ecdysozoa</taxon>
        <taxon>Nematoda</taxon>
        <taxon>Chromadorea</taxon>
        <taxon>Rhabditida</taxon>
        <taxon>Spirurina</taxon>
        <taxon>Gnathostomatomorpha</taxon>
        <taxon>Gnathostomatoidea</taxon>
        <taxon>Gnathostomatidae</taxon>
        <taxon>Gnathostoma</taxon>
    </lineage>
</organism>
<dbReference type="InterPro" id="IPR001452">
    <property type="entry name" value="SH3_domain"/>
</dbReference>
<dbReference type="SUPFAM" id="SSF50044">
    <property type="entry name" value="SH3-domain"/>
    <property type="match status" value="1"/>
</dbReference>
<accession>A0ABD6E992</accession>
<dbReference type="Proteomes" id="UP001608902">
    <property type="component" value="Unassembled WGS sequence"/>
</dbReference>
<dbReference type="EMBL" id="JBGFUD010001370">
    <property type="protein sequence ID" value="MFH4976191.1"/>
    <property type="molecule type" value="Genomic_DNA"/>
</dbReference>
<dbReference type="Pfam" id="PF00018">
    <property type="entry name" value="SH3_1"/>
    <property type="match status" value="1"/>
</dbReference>